<evidence type="ECO:0000256" key="1">
    <source>
        <dbReference type="SAM" id="SignalP"/>
    </source>
</evidence>
<organism evidence="2 3">
    <name type="scientific">Pseudoalteromonas amylolytica</name>
    <dbReference type="NCBI Taxonomy" id="1859457"/>
    <lineage>
        <taxon>Bacteria</taxon>
        <taxon>Pseudomonadati</taxon>
        <taxon>Pseudomonadota</taxon>
        <taxon>Gammaproteobacteria</taxon>
        <taxon>Alteromonadales</taxon>
        <taxon>Pseudoalteromonadaceae</taxon>
        <taxon>Pseudoalteromonas</taxon>
    </lineage>
</organism>
<sequence length="339" mass="38686">MFKSFLCLIALAVAFNCFPSSATNKDYEYQLTRAQYFLRSDPKQALNILGSIEDVTKLTDEQQISYYVLKMRLSLILNKLDDVEPNIEQLFVHDGQPEFVNRLVSILSGTGIWLRKLDYLDAAQHTFSCALKHASKSSQRISLLISSAIVARYQHQFELAKALYKEAADIAKRRDDQRGLATIENNLGAISLDQKDFAKANEHFRNALAGFQVVHNHSGHINSGINLLLTFVLQEQYLNYQRLYSRIAQLSDEYPDDSKKAYLLWVNSAYYHRQGVSPDPMTKKKLMEAFEQLAGVQLQRLIDKHLARPMGIELVLAPPAEAKALTNKPWFDKVARCNW</sequence>
<gene>
    <name evidence="2" type="ORF">BET10_02505</name>
</gene>
<dbReference type="Gene3D" id="1.25.40.10">
    <property type="entry name" value="Tetratricopeptide repeat domain"/>
    <property type="match status" value="1"/>
</dbReference>
<dbReference type="AlphaFoldDB" id="A0A1S1N3X0"/>
<accession>A0A1S1N3X0</accession>
<protein>
    <recommendedName>
        <fullName evidence="4">MalT-like TPR region domain-containing protein</fullName>
    </recommendedName>
</protein>
<keyword evidence="3" id="KW-1185">Reference proteome</keyword>
<dbReference type="Proteomes" id="UP000179786">
    <property type="component" value="Unassembled WGS sequence"/>
</dbReference>
<feature type="chain" id="PRO_5010276603" description="MalT-like TPR region domain-containing protein" evidence="1">
    <location>
        <begin position="23"/>
        <end position="339"/>
    </location>
</feature>
<dbReference type="OrthoDB" id="5764289at2"/>
<evidence type="ECO:0000313" key="2">
    <source>
        <dbReference type="EMBL" id="OHU92898.1"/>
    </source>
</evidence>
<evidence type="ECO:0000313" key="3">
    <source>
        <dbReference type="Proteomes" id="UP000179786"/>
    </source>
</evidence>
<evidence type="ECO:0008006" key="4">
    <source>
        <dbReference type="Google" id="ProtNLM"/>
    </source>
</evidence>
<comment type="caution">
    <text evidence="2">The sequence shown here is derived from an EMBL/GenBank/DDBJ whole genome shotgun (WGS) entry which is preliminary data.</text>
</comment>
<keyword evidence="1" id="KW-0732">Signal</keyword>
<name>A0A1S1N3X0_9GAMM</name>
<dbReference type="RefSeq" id="WP_070982904.1">
    <property type="nucleotide sequence ID" value="NZ_MKJU01000005.1"/>
</dbReference>
<feature type="signal peptide" evidence="1">
    <location>
        <begin position="1"/>
        <end position="22"/>
    </location>
</feature>
<dbReference type="EMBL" id="MKJU01000005">
    <property type="protein sequence ID" value="OHU92898.1"/>
    <property type="molecule type" value="Genomic_DNA"/>
</dbReference>
<dbReference type="InterPro" id="IPR011990">
    <property type="entry name" value="TPR-like_helical_dom_sf"/>
</dbReference>
<reference evidence="2 3" key="1">
    <citation type="submission" date="2016-09" db="EMBL/GenBank/DDBJ databases">
        <title>Pseudoalteromonas amylolytica sp. nov., isolated from the surface seawater.</title>
        <authorList>
            <person name="Wu Y.-H."/>
            <person name="Cheng H."/>
            <person name="Jin X.-B."/>
            <person name="Wang C.-S."/>
            <person name="Xu X.-W."/>
        </authorList>
    </citation>
    <scope>NUCLEOTIDE SEQUENCE [LARGE SCALE GENOMIC DNA]</scope>
    <source>
        <strain evidence="2 3">JW1</strain>
    </source>
</reference>
<dbReference type="SUPFAM" id="SSF48452">
    <property type="entry name" value="TPR-like"/>
    <property type="match status" value="1"/>
</dbReference>
<proteinExistence type="predicted"/>